<evidence type="ECO:0000313" key="2">
    <source>
        <dbReference type="Proteomes" id="UP000004277"/>
    </source>
</evidence>
<dbReference type="Proteomes" id="UP000004277">
    <property type="component" value="Unassembled WGS sequence"/>
</dbReference>
<accession>A0ACD3SNM1</accession>
<organism evidence="1 2">
    <name type="scientific">Imbroritus primus</name>
    <dbReference type="NCBI Taxonomy" id="3058603"/>
    <lineage>
        <taxon>Bacteria</taxon>
        <taxon>Pseudomonadati</taxon>
        <taxon>Pseudomonadota</taxon>
        <taxon>Betaproteobacteria</taxon>
        <taxon>Burkholderiales</taxon>
        <taxon>Burkholderiaceae</taxon>
        <taxon>Imbroritus</taxon>
    </lineage>
</organism>
<sequence length="85" mass="8160">MKPIYSTVAIAVLCASALAACDRKPADGERMPDSTPAPETTAPATPAPTPPTAPAAGGMGMGTPPADAASEPMPSEPSSAPASAG</sequence>
<protein>
    <submittedName>
        <fullName evidence="1">Uncharacterized protein</fullName>
    </submittedName>
</protein>
<name>A0ACD3SNM1_9BURK</name>
<proteinExistence type="predicted"/>
<evidence type="ECO:0000313" key="1">
    <source>
        <dbReference type="EMBL" id="TMS57739.1"/>
    </source>
</evidence>
<comment type="caution">
    <text evidence="1">The sequence shown here is derived from an EMBL/GenBank/DDBJ whole genome shotgun (WGS) entry which is preliminary data.</text>
</comment>
<reference evidence="1" key="1">
    <citation type="submission" date="2019-05" db="EMBL/GenBank/DDBJ databases">
        <title>Revised genome assembly of Burkholderiaceae (previously Ralstonia) sp. PBA.</title>
        <authorList>
            <person name="Gan H.M."/>
        </authorList>
    </citation>
    <scope>NUCLEOTIDE SEQUENCE</scope>
    <source>
        <strain evidence="1">PBA</strain>
    </source>
</reference>
<gene>
    <name evidence="1" type="ORF">MW7_011280</name>
</gene>
<dbReference type="EMBL" id="AKCV02000020">
    <property type="protein sequence ID" value="TMS57739.1"/>
    <property type="molecule type" value="Genomic_DNA"/>
</dbReference>
<keyword evidence="2" id="KW-1185">Reference proteome</keyword>